<gene>
    <name evidence="3" type="primary">PARPA_01616.1 scaffold 1359</name>
</gene>
<dbReference type="SMART" id="SM00315">
    <property type="entry name" value="RGS"/>
    <property type="match status" value="1"/>
</dbReference>
<evidence type="ECO:0000259" key="2">
    <source>
        <dbReference type="PROSITE" id="PS50132"/>
    </source>
</evidence>
<dbReference type="PANTHER" id="PTHR10845:SF192">
    <property type="entry name" value="DOUBLE HIT, ISOFORM B"/>
    <property type="match status" value="1"/>
</dbReference>
<dbReference type="Proteomes" id="UP000054107">
    <property type="component" value="Unassembled WGS sequence"/>
</dbReference>
<feature type="compositionally biased region" description="Low complexity" evidence="1">
    <location>
        <begin position="319"/>
        <end position="334"/>
    </location>
</feature>
<dbReference type="CDD" id="cd07440">
    <property type="entry name" value="RGS"/>
    <property type="match status" value="1"/>
</dbReference>
<dbReference type="InterPro" id="IPR036305">
    <property type="entry name" value="RGS_sf"/>
</dbReference>
<feature type="region of interest" description="Disordered" evidence="1">
    <location>
        <begin position="1"/>
        <end position="22"/>
    </location>
</feature>
<evidence type="ECO:0000313" key="4">
    <source>
        <dbReference type="Proteomes" id="UP000054107"/>
    </source>
</evidence>
<feature type="compositionally biased region" description="Basic residues" evidence="1">
    <location>
        <begin position="338"/>
        <end position="354"/>
    </location>
</feature>
<dbReference type="OrthoDB" id="196547at2759"/>
<dbReference type="Pfam" id="PF00615">
    <property type="entry name" value="RGS"/>
    <property type="match status" value="1"/>
</dbReference>
<dbReference type="InterPro" id="IPR016137">
    <property type="entry name" value="RGS"/>
</dbReference>
<dbReference type="PROSITE" id="PS50132">
    <property type="entry name" value="RGS"/>
    <property type="match status" value="1"/>
</dbReference>
<protein>
    <recommendedName>
        <fullName evidence="2">RGS domain-containing protein</fullName>
    </recommendedName>
</protein>
<reference evidence="3 4" key="1">
    <citation type="submission" date="2014-09" db="EMBL/GenBank/DDBJ databases">
        <authorList>
            <person name="Ellenberger Sabrina"/>
        </authorList>
    </citation>
    <scope>NUCLEOTIDE SEQUENCE [LARGE SCALE GENOMIC DNA]</scope>
    <source>
        <strain evidence="3 4">CBS 412.66</strain>
    </source>
</reference>
<dbReference type="Gene3D" id="1.10.167.10">
    <property type="entry name" value="Regulator of G-protein Signalling 4, domain 2"/>
    <property type="match status" value="1"/>
</dbReference>
<keyword evidence="4" id="KW-1185">Reference proteome</keyword>
<feature type="compositionally biased region" description="Low complexity" evidence="1">
    <location>
        <begin position="9"/>
        <end position="21"/>
    </location>
</feature>
<dbReference type="PANTHER" id="PTHR10845">
    <property type="entry name" value="REGULATOR OF G PROTEIN SIGNALING"/>
    <property type="match status" value="1"/>
</dbReference>
<dbReference type="SUPFAM" id="SSF48097">
    <property type="entry name" value="Regulator of G-protein signaling, RGS"/>
    <property type="match status" value="1"/>
</dbReference>
<dbReference type="PRINTS" id="PR01301">
    <property type="entry name" value="RGSPROTEIN"/>
</dbReference>
<proteinExistence type="predicted"/>
<dbReference type="EMBL" id="LN719426">
    <property type="protein sequence ID" value="CEP08305.1"/>
    <property type="molecule type" value="Genomic_DNA"/>
</dbReference>
<feature type="domain" description="RGS" evidence="2">
    <location>
        <begin position="118"/>
        <end position="236"/>
    </location>
</feature>
<dbReference type="STRING" id="35722.A0A0B7MYE1"/>
<dbReference type="AlphaFoldDB" id="A0A0B7MYE1"/>
<accession>A0A0B7MYE1</accession>
<evidence type="ECO:0000256" key="1">
    <source>
        <dbReference type="SAM" id="MobiDB-lite"/>
    </source>
</evidence>
<evidence type="ECO:0000313" key="3">
    <source>
        <dbReference type="EMBL" id="CEP08305.1"/>
    </source>
</evidence>
<organism evidence="3 4">
    <name type="scientific">Parasitella parasitica</name>
    <dbReference type="NCBI Taxonomy" id="35722"/>
    <lineage>
        <taxon>Eukaryota</taxon>
        <taxon>Fungi</taxon>
        <taxon>Fungi incertae sedis</taxon>
        <taxon>Mucoromycota</taxon>
        <taxon>Mucoromycotina</taxon>
        <taxon>Mucoromycetes</taxon>
        <taxon>Mucorales</taxon>
        <taxon>Mucorineae</taxon>
        <taxon>Mucoraceae</taxon>
        <taxon>Parasitella</taxon>
    </lineage>
</organism>
<dbReference type="InterPro" id="IPR044926">
    <property type="entry name" value="RGS_subdomain_2"/>
</dbReference>
<name>A0A0B7MYE1_9FUNG</name>
<sequence length="354" mass="40534">MTKNRRPSHTSQTSGSSTIGSNEVYLSARTRKSISKSRRSSTVLEEKPASRRTSIAAAFSLLSLPSFNEQLNTVQILNALDVHAMYKIKINKSQQKLEYFFGEPTPVDVCISEINKEGLKAMLESKVPLCYFLYHLLNEFSSENLFFFLQVEQFENCTKKSSKKQKDMARRIYDTYISRNSYLEINLDDRVKRKIEDQMTDANYDDIFNEAQASAYIMLESSLMRFVNTTAYRDMVDTCGEFNIYYDSATRSIALNYLTQFLRDQHNMVLIYSRDDSPLGNSLTDMNKQHYDLTKAGLKGFIKDLFGVDYFGSNSSSAFSVSSCSSTKSPHSPSTNKRTQKKKVITRRKSSIRL</sequence>
<feature type="region of interest" description="Disordered" evidence="1">
    <location>
        <begin position="319"/>
        <end position="354"/>
    </location>
</feature>